<evidence type="ECO:0000256" key="1">
    <source>
        <dbReference type="SAM" id="Phobius"/>
    </source>
</evidence>
<comment type="caution">
    <text evidence="2">The sequence shown here is derived from an EMBL/GenBank/DDBJ whole genome shotgun (WGS) entry which is preliminary data.</text>
</comment>
<proteinExistence type="predicted"/>
<dbReference type="Proteomes" id="UP000051302">
    <property type="component" value="Unassembled WGS sequence"/>
</dbReference>
<dbReference type="EMBL" id="AZFV01000008">
    <property type="protein sequence ID" value="KRM17594.1"/>
    <property type="molecule type" value="Genomic_DNA"/>
</dbReference>
<name>A0A0R1WHV2_9LACO</name>
<evidence type="ECO:0000313" key="2">
    <source>
        <dbReference type="EMBL" id="KRM17594.1"/>
    </source>
</evidence>
<keyword evidence="3" id="KW-1185">Reference proteome</keyword>
<dbReference type="PATRIC" id="fig|1423774.3.peg.2679"/>
<organism evidence="2 3">
    <name type="scientific">Companilactobacillus nantensis DSM 16982</name>
    <dbReference type="NCBI Taxonomy" id="1423774"/>
    <lineage>
        <taxon>Bacteria</taxon>
        <taxon>Bacillati</taxon>
        <taxon>Bacillota</taxon>
        <taxon>Bacilli</taxon>
        <taxon>Lactobacillales</taxon>
        <taxon>Lactobacillaceae</taxon>
        <taxon>Companilactobacillus</taxon>
    </lineage>
</organism>
<dbReference type="AlphaFoldDB" id="A0A0R1WHV2"/>
<accession>A0A0R1WHV2</accession>
<protein>
    <submittedName>
        <fullName evidence="2">Uncharacterized protein</fullName>
    </submittedName>
</protein>
<gene>
    <name evidence="2" type="ORF">FD31_GL002579</name>
</gene>
<reference evidence="2 3" key="1">
    <citation type="journal article" date="2015" name="Genome Announc.">
        <title>Expanding the biotechnology potential of lactobacilli through comparative genomics of 213 strains and associated genera.</title>
        <authorList>
            <person name="Sun Z."/>
            <person name="Harris H.M."/>
            <person name="McCann A."/>
            <person name="Guo C."/>
            <person name="Argimon S."/>
            <person name="Zhang W."/>
            <person name="Yang X."/>
            <person name="Jeffery I.B."/>
            <person name="Cooney J.C."/>
            <person name="Kagawa T.F."/>
            <person name="Liu W."/>
            <person name="Song Y."/>
            <person name="Salvetti E."/>
            <person name="Wrobel A."/>
            <person name="Rasinkangas P."/>
            <person name="Parkhill J."/>
            <person name="Rea M.C."/>
            <person name="O'Sullivan O."/>
            <person name="Ritari J."/>
            <person name="Douillard F.P."/>
            <person name="Paul Ross R."/>
            <person name="Yang R."/>
            <person name="Briner A.E."/>
            <person name="Felis G.E."/>
            <person name="de Vos W.M."/>
            <person name="Barrangou R."/>
            <person name="Klaenhammer T.R."/>
            <person name="Caufield P.W."/>
            <person name="Cui Y."/>
            <person name="Zhang H."/>
            <person name="O'Toole P.W."/>
        </authorList>
    </citation>
    <scope>NUCLEOTIDE SEQUENCE [LARGE SCALE GENOMIC DNA]</scope>
    <source>
        <strain evidence="2 3">DSM 16982</strain>
    </source>
</reference>
<feature type="transmembrane region" description="Helical" evidence="1">
    <location>
        <begin position="9"/>
        <end position="29"/>
    </location>
</feature>
<sequence length="172" mass="19163">MAANILESIPLGLVIGAAFFLFVFFAYYFPNIPTLFVYWEADQNEIRYCDINTPKSRLLGMIAPPAAKMITIQKSSIKSATVIGDLDNKYEMPMAVPYSGYVAVLSPVLSMIHHPDTVRLTLKDGSTIDLSVARDYTYSRDNTLEKLDKFFQGLDNIPVKANIKKNSSSALI</sequence>
<evidence type="ECO:0000313" key="3">
    <source>
        <dbReference type="Proteomes" id="UP000051302"/>
    </source>
</evidence>
<keyword evidence="1" id="KW-0812">Transmembrane</keyword>
<keyword evidence="1" id="KW-0472">Membrane</keyword>
<keyword evidence="1" id="KW-1133">Transmembrane helix</keyword>